<gene>
    <name evidence="1" type="ORF">FPS98_18575</name>
</gene>
<name>A0A517IAE1_BREBE</name>
<dbReference type="Proteomes" id="UP000317713">
    <property type="component" value="Chromosome"/>
</dbReference>
<protein>
    <submittedName>
        <fullName evidence="1">Uncharacterized protein</fullName>
    </submittedName>
</protein>
<accession>A0A517IAE1</accession>
<dbReference type="EMBL" id="CP042161">
    <property type="protein sequence ID" value="QDS35860.1"/>
    <property type="molecule type" value="Genomic_DNA"/>
</dbReference>
<proteinExistence type="predicted"/>
<evidence type="ECO:0000313" key="2">
    <source>
        <dbReference type="Proteomes" id="UP000317713"/>
    </source>
</evidence>
<organism evidence="1 2">
    <name type="scientific">Brevibacillus brevis</name>
    <name type="common">Bacillus brevis</name>
    <dbReference type="NCBI Taxonomy" id="1393"/>
    <lineage>
        <taxon>Bacteria</taxon>
        <taxon>Bacillati</taxon>
        <taxon>Bacillota</taxon>
        <taxon>Bacilli</taxon>
        <taxon>Bacillales</taxon>
        <taxon>Paenibacillaceae</taxon>
        <taxon>Brevibacillus</taxon>
    </lineage>
</organism>
<dbReference type="AlphaFoldDB" id="A0A517IAE1"/>
<dbReference type="RefSeq" id="WP_144617475.1">
    <property type="nucleotide sequence ID" value="NZ_CP042161.1"/>
</dbReference>
<sequence length="87" mass="9829">MTIYKINKIKGQSGTVEQVITVSAETPEQALKDGKKYFPERMHGQLSVSSDDNEYREVLRKNGYPERVLDQFSDEDCEGECEAVGIV</sequence>
<reference evidence="1 2" key="1">
    <citation type="submission" date="2019-07" db="EMBL/GenBank/DDBJ databases">
        <title>Characterization of Brevibacillus brevis HK544, as a potential biocontrol agent.</title>
        <authorList>
            <person name="Kim H."/>
        </authorList>
    </citation>
    <scope>NUCLEOTIDE SEQUENCE [LARGE SCALE GENOMIC DNA]</scope>
    <source>
        <strain evidence="1 2">HK544</strain>
    </source>
</reference>
<evidence type="ECO:0000313" key="1">
    <source>
        <dbReference type="EMBL" id="QDS35860.1"/>
    </source>
</evidence>